<gene>
    <name evidence="2" type="ORF">PXH66_16910</name>
</gene>
<dbReference type="AlphaFoldDB" id="A0AAE9ZRQ3"/>
<dbReference type="GO" id="GO:0006508">
    <property type="term" value="P:proteolysis"/>
    <property type="evidence" value="ECO:0007669"/>
    <property type="project" value="InterPro"/>
</dbReference>
<evidence type="ECO:0000313" key="3">
    <source>
        <dbReference type="Proteomes" id="UP001218638"/>
    </source>
</evidence>
<dbReference type="InterPro" id="IPR003709">
    <property type="entry name" value="VanY-like_core_dom"/>
</dbReference>
<dbReference type="GO" id="GO:0008233">
    <property type="term" value="F:peptidase activity"/>
    <property type="evidence" value="ECO:0007669"/>
    <property type="project" value="InterPro"/>
</dbReference>
<proteinExistence type="predicted"/>
<dbReference type="RefSeq" id="WP_330930107.1">
    <property type="nucleotide sequence ID" value="NZ_CP119075.1"/>
</dbReference>
<dbReference type="EMBL" id="CP119075">
    <property type="protein sequence ID" value="WED64020.1"/>
    <property type="molecule type" value="Genomic_DNA"/>
</dbReference>
<dbReference type="PANTHER" id="PTHR34385">
    <property type="entry name" value="D-ALANYL-D-ALANINE CARBOXYPEPTIDASE"/>
    <property type="match status" value="1"/>
</dbReference>
<dbReference type="InterPro" id="IPR052179">
    <property type="entry name" value="DD-CPase-like"/>
</dbReference>
<reference evidence="2" key="1">
    <citation type="submission" date="2023-03" db="EMBL/GenBank/DDBJ databases">
        <title>Lomoglobus Profundus gen. nov., sp. nov., a novel member of the phylum Verrucomicrobia, isolated from deep-marine sediment of South China Sea.</title>
        <authorList>
            <person name="Ahmad T."/>
            <person name="Ishaq S.E."/>
            <person name="Wang F."/>
        </authorList>
    </citation>
    <scope>NUCLEOTIDE SEQUENCE</scope>
    <source>
        <strain evidence="2">LMO-M01</strain>
    </source>
</reference>
<evidence type="ECO:0000259" key="1">
    <source>
        <dbReference type="Pfam" id="PF02557"/>
    </source>
</evidence>
<evidence type="ECO:0000313" key="2">
    <source>
        <dbReference type="EMBL" id="WED64020.1"/>
    </source>
</evidence>
<dbReference type="Pfam" id="PF02557">
    <property type="entry name" value="VanY"/>
    <property type="match status" value="1"/>
</dbReference>
<dbReference type="InterPro" id="IPR058193">
    <property type="entry name" value="VanY/YodJ_core_dom"/>
</dbReference>
<accession>A0AAE9ZRQ3</accession>
<protein>
    <submittedName>
        <fullName evidence="2">M15 family metallopeptidase</fullName>
    </submittedName>
</protein>
<dbReference type="KEGG" id="slom:PXH66_16910"/>
<dbReference type="CDD" id="cd14852">
    <property type="entry name" value="LD-carboxypeptidase"/>
    <property type="match status" value="1"/>
</dbReference>
<dbReference type="PANTHER" id="PTHR34385:SF1">
    <property type="entry name" value="PEPTIDOGLYCAN L-ALANYL-D-GLUTAMATE ENDOPEPTIDASE CWLK"/>
    <property type="match status" value="1"/>
</dbReference>
<dbReference type="SUPFAM" id="SSF55166">
    <property type="entry name" value="Hedgehog/DD-peptidase"/>
    <property type="match status" value="1"/>
</dbReference>
<sequence>MPPVEEAKQVVSVGSDVFGREVFLSPPTARAWHRLHRAAKCEGVHPLLISGFRSFSHQVKIVTRKLRAGQSLEDILRVSAYPGHSEHHAGTALDLGSPQAEPLSEAFEHTPEFNWLTAQASEFGFTLSYPRKNERGIAFEPWHWNYTGPAT</sequence>
<dbReference type="Proteomes" id="UP001218638">
    <property type="component" value="Chromosome"/>
</dbReference>
<feature type="domain" description="D-alanyl-D-alanine carboxypeptidase-like core" evidence="1">
    <location>
        <begin position="24"/>
        <end position="148"/>
    </location>
</feature>
<organism evidence="2 3">
    <name type="scientific">Synoicihabitans lomoniglobus</name>
    <dbReference type="NCBI Taxonomy" id="2909285"/>
    <lineage>
        <taxon>Bacteria</taxon>
        <taxon>Pseudomonadati</taxon>
        <taxon>Verrucomicrobiota</taxon>
        <taxon>Opitutia</taxon>
        <taxon>Opitutales</taxon>
        <taxon>Opitutaceae</taxon>
        <taxon>Synoicihabitans</taxon>
    </lineage>
</organism>
<keyword evidence="3" id="KW-1185">Reference proteome</keyword>
<name>A0AAE9ZRQ3_9BACT</name>
<dbReference type="Gene3D" id="3.30.1380.10">
    <property type="match status" value="1"/>
</dbReference>
<dbReference type="InterPro" id="IPR009045">
    <property type="entry name" value="Zn_M74/Hedgehog-like"/>
</dbReference>